<accession>A0A1F5FWY4</accession>
<sequence>MEGVLFVIHPFARPDVVAVFATSARLINLAIVPETHSNLAGFFGIVVPVSFAVAGENFFESGEVGCVGSCDNLLDIFLFYLSTGNLGNAERERDKPIILSFLGMIASFLFGLQSDGLT</sequence>
<organism evidence="1 2">
    <name type="scientific">Candidatus Collierbacteria bacterium RIFOXYD1_FULL_40_9</name>
    <dbReference type="NCBI Taxonomy" id="1817731"/>
    <lineage>
        <taxon>Bacteria</taxon>
        <taxon>Candidatus Collieribacteriota</taxon>
    </lineage>
</organism>
<protein>
    <submittedName>
        <fullName evidence="1">Uncharacterized protein</fullName>
    </submittedName>
</protein>
<evidence type="ECO:0000313" key="2">
    <source>
        <dbReference type="Proteomes" id="UP000179237"/>
    </source>
</evidence>
<reference evidence="1 2" key="1">
    <citation type="journal article" date="2016" name="Nat. Commun.">
        <title>Thousands of microbial genomes shed light on interconnected biogeochemical processes in an aquifer system.</title>
        <authorList>
            <person name="Anantharaman K."/>
            <person name="Brown C.T."/>
            <person name="Hug L.A."/>
            <person name="Sharon I."/>
            <person name="Castelle C.J."/>
            <person name="Probst A.J."/>
            <person name="Thomas B.C."/>
            <person name="Singh A."/>
            <person name="Wilkins M.J."/>
            <person name="Karaoz U."/>
            <person name="Brodie E.L."/>
            <person name="Williams K.H."/>
            <person name="Hubbard S.S."/>
            <person name="Banfield J.F."/>
        </authorList>
    </citation>
    <scope>NUCLEOTIDE SEQUENCE [LARGE SCALE GENOMIC DNA]</scope>
</reference>
<evidence type="ECO:0000313" key="1">
    <source>
        <dbReference type="EMBL" id="OGD84127.1"/>
    </source>
</evidence>
<gene>
    <name evidence="1" type="ORF">A2572_03310</name>
</gene>
<dbReference type="EMBL" id="MFAQ01000002">
    <property type="protein sequence ID" value="OGD84127.1"/>
    <property type="molecule type" value="Genomic_DNA"/>
</dbReference>
<comment type="caution">
    <text evidence="1">The sequence shown here is derived from an EMBL/GenBank/DDBJ whole genome shotgun (WGS) entry which is preliminary data.</text>
</comment>
<dbReference type="Proteomes" id="UP000179237">
    <property type="component" value="Unassembled WGS sequence"/>
</dbReference>
<name>A0A1F5FWY4_9BACT</name>
<proteinExistence type="predicted"/>
<dbReference type="AlphaFoldDB" id="A0A1F5FWY4"/>